<dbReference type="VEuPathDB" id="FungiDB:AeMF1_001278"/>
<keyword evidence="4" id="KW-1185">Reference proteome</keyword>
<keyword evidence="2" id="KW-0812">Transmembrane</keyword>
<name>A0A6G0XXS1_9STRA</name>
<reference evidence="3 4" key="1">
    <citation type="submission" date="2019-07" db="EMBL/GenBank/DDBJ databases">
        <title>Genomics analysis of Aphanomyces spp. identifies a new class of oomycete effector associated with host adaptation.</title>
        <authorList>
            <person name="Gaulin E."/>
        </authorList>
    </citation>
    <scope>NUCLEOTIDE SEQUENCE [LARGE SCALE GENOMIC DNA]</scope>
    <source>
        <strain evidence="3 4">ATCC 201684</strain>
    </source>
</reference>
<feature type="transmembrane region" description="Helical" evidence="2">
    <location>
        <begin position="40"/>
        <end position="59"/>
    </location>
</feature>
<evidence type="ECO:0000256" key="2">
    <source>
        <dbReference type="SAM" id="Phobius"/>
    </source>
</evidence>
<accession>A0A6G0XXS1</accession>
<protein>
    <submittedName>
        <fullName evidence="3">Uncharacterized protein</fullName>
    </submittedName>
</protein>
<keyword evidence="2" id="KW-1133">Transmembrane helix</keyword>
<gene>
    <name evidence="3" type="ORF">Ae201684_000415</name>
</gene>
<evidence type="ECO:0000256" key="1">
    <source>
        <dbReference type="SAM" id="MobiDB-lite"/>
    </source>
</evidence>
<dbReference type="EMBL" id="VJMJ01000002">
    <property type="protein sequence ID" value="KAF0745396.1"/>
    <property type="molecule type" value="Genomic_DNA"/>
</dbReference>
<keyword evidence="2" id="KW-0472">Membrane</keyword>
<evidence type="ECO:0000313" key="4">
    <source>
        <dbReference type="Proteomes" id="UP000481153"/>
    </source>
</evidence>
<organism evidence="3 4">
    <name type="scientific">Aphanomyces euteiches</name>
    <dbReference type="NCBI Taxonomy" id="100861"/>
    <lineage>
        <taxon>Eukaryota</taxon>
        <taxon>Sar</taxon>
        <taxon>Stramenopiles</taxon>
        <taxon>Oomycota</taxon>
        <taxon>Saprolegniomycetes</taxon>
        <taxon>Saprolegniales</taxon>
        <taxon>Verrucalvaceae</taxon>
        <taxon>Aphanomyces</taxon>
    </lineage>
</organism>
<dbReference type="Proteomes" id="UP000481153">
    <property type="component" value="Unassembled WGS sequence"/>
</dbReference>
<feature type="region of interest" description="Disordered" evidence="1">
    <location>
        <begin position="151"/>
        <end position="172"/>
    </location>
</feature>
<evidence type="ECO:0000313" key="3">
    <source>
        <dbReference type="EMBL" id="KAF0745396.1"/>
    </source>
</evidence>
<dbReference type="AlphaFoldDB" id="A0A6G0XXS1"/>
<proteinExistence type="predicted"/>
<sequence length="172" mass="18647">MDKSSDTNACPVPSFDCSLHSTSTGLALARLKSGLTPMHIGYIVGVSVCALGITVFLFVQPATQVTETKELLPSQSMNLPKRQPLFAFLDTRRDDSGFDLTVLDSQGVNMTLPRHIPLLQDGDTDTMRKAPEVERTTKGNSDTPVSYAFSLLTASDPESRDDDSIVSWAGPR</sequence>
<comment type="caution">
    <text evidence="3">The sequence shown here is derived from an EMBL/GenBank/DDBJ whole genome shotgun (WGS) entry which is preliminary data.</text>
</comment>